<dbReference type="AlphaFoldDB" id="A0A5K7ZR83"/>
<dbReference type="InterPro" id="IPR047951">
    <property type="entry name" value="Transpos_ISL3"/>
</dbReference>
<dbReference type="KEGG" id="dov:DSCO28_18150"/>
<dbReference type="InterPro" id="IPR032877">
    <property type="entry name" value="Transposase_HTH"/>
</dbReference>
<dbReference type="EMBL" id="AP021876">
    <property type="protein sequence ID" value="BBO81795.1"/>
    <property type="molecule type" value="Genomic_DNA"/>
</dbReference>
<feature type="domain" description="Transposase IS204/IS1001/IS1096/IS1165 zinc-finger" evidence="3">
    <location>
        <begin position="69"/>
        <end position="114"/>
    </location>
</feature>
<feature type="domain" description="Transposase IS204/IS1001/IS1096/IS1165 helix-turn-helix" evidence="2">
    <location>
        <begin position="120"/>
        <end position="169"/>
    </location>
</feature>
<dbReference type="KEGG" id="dov:DSCO28_23610"/>
<evidence type="ECO:0000313" key="5">
    <source>
        <dbReference type="EMBL" id="BBO81249.1"/>
    </source>
</evidence>
<evidence type="ECO:0000259" key="2">
    <source>
        <dbReference type="Pfam" id="PF13542"/>
    </source>
</evidence>
<accession>A0A5K7ZR83</accession>
<evidence type="ECO:0000313" key="6">
    <source>
        <dbReference type="EMBL" id="BBO81279.1"/>
    </source>
</evidence>
<dbReference type="InterPro" id="IPR029261">
    <property type="entry name" value="Transposase_Znf"/>
</dbReference>
<sequence length="436" mass="51156">MKLLPYITSFVKDASKAVKRISQQEFTSVADNTLTELLGIATLFVTMYAIRREGDEDVLHLQCAHREEVALCPHCGSLSTKIHQEEPRCVRHLDVWGKKTFLHFLSRRFECDQCGKVFTEELPFVDSHRRQSMAFEMHVYQSCLTSTRKDVAKRERLSQSTVKEIFNRLAALKKSVGVDGLTRVLGIDEISLKKRHKQFVLVISDISRKCILAVLPDREKQTLENWIESLRAQQKKAIRFVSIDMWSPYYQAACNKLPHAKVVVDRFHVMKQLNHRLTQLRTRFQRQCDPETQKILKGSRWLIVRNRSELSTKQANHLDRILELCPDLRVLYLLKEEFRTIFEKVRCREKAARFLDVWCLKAERTGDKYLSKFCKTLKNWRDQVLNYFIERITNGFVEGTNNSLRAIIRMAFGYRNFNNFRIRVLAGLGDFHTNPR</sequence>
<dbReference type="NCBIfam" id="NF033550">
    <property type="entry name" value="transpos_ISL3"/>
    <property type="match status" value="1"/>
</dbReference>
<evidence type="ECO:0000313" key="11">
    <source>
        <dbReference type="EMBL" id="BBO84816.1"/>
    </source>
</evidence>
<dbReference type="PANTHER" id="PTHR33498">
    <property type="entry name" value="TRANSPOSASE FOR INSERTION SEQUENCE ELEMENT IS1557"/>
    <property type="match status" value="1"/>
</dbReference>
<evidence type="ECO:0000313" key="8">
    <source>
        <dbReference type="EMBL" id="BBO81795.1"/>
    </source>
</evidence>
<dbReference type="Pfam" id="PF13542">
    <property type="entry name" value="HTH_Tnp_ISL3"/>
    <property type="match status" value="1"/>
</dbReference>
<dbReference type="EMBL" id="AP021876">
    <property type="protein sequence ID" value="BBO80743.1"/>
    <property type="molecule type" value="Genomic_DNA"/>
</dbReference>
<dbReference type="EMBL" id="AP021876">
    <property type="protein sequence ID" value="BBO85046.1"/>
    <property type="molecule type" value="Genomic_DNA"/>
</dbReference>
<dbReference type="KEGG" id="dov:DSCO28_64490"/>
<dbReference type="EMBL" id="AP021876">
    <property type="protein sequence ID" value="BBO81788.1"/>
    <property type="molecule type" value="Genomic_DNA"/>
</dbReference>
<dbReference type="KEGG" id="dov:DSCO28_59850"/>
<dbReference type="KEGG" id="dov:DSCO28_56250"/>
<evidence type="ECO:0000313" key="10">
    <source>
        <dbReference type="EMBL" id="BBO83865.1"/>
    </source>
</evidence>
<evidence type="ECO:0000313" key="13">
    <source>
        <dbReference type="EMBL" id="BBO85059.1"/>
    </source>
</evidence>
<dbReference type="KEGG" id="dov:DSCO28_13090"/>
<evidence type="ECO:0000313" key="15">
    <source>
        <dbReference type="EMBL" id="BBO85883.1"/>
    </source>
</evidence>
<evidence type="ECO:0000259" key="3">
    <source>
        <dbReference type="Pfam" id="PF14690"/>
    </source>
</evidence>
<gene>
    <name evidence="4" type="ORF">DSCO28_13090</name>
    <name evidence="5" type="ORF">DSCO28_18150</name>
    <name evidence="6" type="ORF">DSCO28_18450</name>
    <name evidence="7" type="ORF">DSCO28_23540</name>
    <name evidence="8" type="ORF">DSCO28_23610</name>
    <name evidence="9" type="ORF">DSCO28_38930</name>
    <name evidence="10" type="ORF">DSCO28_44310</name>
    <name evidence="11" type="ORF">DSCO28_53820</name>
    <name evidence="12" type="ORF">DSCO28_56120</name>
    <name evidence="13" type="ORF">DSCO28_56250</name>
    <name evidence="14" type="ORF">DSCO28_59850</name>
    <name evidence="15" type="ORF">DSCO28_64490</name>
</gene>
<dbReference type="EMBL" id="AP021876">
    <property type="protein sequence ID" value="BBO85059.1"/>
    <property type="molecule type" value="Genomic_DNA"/>
</dbReference>
<dbReference type="RefSeq" id="WP_155321603.1">
    <property type="nucleotide sequence ID" value="NZ_AP021876.1"/>
</dbReference>
<dbReference type="Proteomes" id="UP000425960">
    <property type="component" value="Chromosome"/>
</dbReference>
<reference evidence="4 16" key="1">
    <citation type="submission" date="2019-11" db="EMBL/GenBank/DDBJ databases">
        <title>Comparative genomics of hydrocarbon-degrading Desulfosarcina strains.</title>
        <authorList>
            <person name="Watanabe M."/>
            <person name="Kojima H."/>
            <person name="Fukui M."/>
        </authorList>
    </citation>
    <scope>NUCLEOTIDE SEQUENCE [LARGE SCALE GENOMIC DNA]</scope>
    <source>
        <strain evidence="4 16">28bB2T</strain>
    </source>
</reference>
<dbReference type="PANTHER" id="PTHR33498:SF1">
    <property type="entry name" value="TRANSPOSASE FOR INSERTION SEQUENCE ELEMENT IS1557"/>
    <property type="match status" value="1"/>
</dbReference>
<dbReference type="EMBL" id="AP021876">
    <property type="protein sequence ID" value="BBO84816.1"/>
    <property type="molecule type" value="Genomic_DNA"/>
</dbReference>
<dbReference type="KEGG" id="dov:DSCO28_18450"/>
<dbReference type="EMBL" id="AP021876">
    <property type="protein sequence ID" value="BBO83865.1"/>
    <property type="molecule type" value="Genomic_DNA"/>
</dbReference>
<proteinExistence type="predicted"/>
<dbReference type="KEGG" id="dov:DSCO28_38930"/>
<dbReference type="KEGG" id="dov:DSCO28_44310"/>
<protein>
    <submittedName>
        <fullName evidence="4">ISL3 family transposase</fullName>
    </submittedName>
</protein>
<dbReference type="KEGG" id="dov:DSCO28_56120"/>
<evidence type="ECO:0000259" key="1">
    <source>
        <dbReference type="Pfam" id="PF01610"/>
    </source>
</evidence>
<evidence type="ECO:0000313" key="14">
    <source>
        <dbReference type="EMBL" id="BBO85419.1"/>
    </source>
</evidence>
<dbReference type="EMBL" id="AP021876">
    <property type="protein sequence ID" value="BBO81279.1"/>
    <property type="molecule type" value="Genomic_DNA"/>
</dbReference>
<organism evidence="4 16">
    <name type="scientific">Desulfosarcina ovata subsp. sediminis</name>
    <dbReference type="NCBI Taxonomy" id="885957"/>
    <lineage>
        <taxon>Bacteria</taxon>
        <taxon>Pseudomonadati</taxon>
        <taxon>Thermodesulfobacteriota</taxon>
        <taxon>Desulfobacteria</taxon>
        <taxon>Desulfobacterales</taxon>
        <taxon>Desulfosarcinaceae</taxon>
        <taxon>Desulfosarcina</taxon>
    </lineage>
</organism>
<feature type="domain" description="Transposase IS204/IS1001/IS1096/IS1165 DDE" evidence="1">
    <location>
        <begin position="185"/>
        <end position="424"/>
    </location>
</feature>
<dbReference type="Pfam" id="PF01610">
    <property type="entry name" value="DDE_Tnp_ISL3"/>
    <property type="match status" value="1"/>
</dbReference>
<dbReference type="EMBL" id="AP021876">
    <property type="protein sequence ID" value="BBO83327.1"/>
    <property type="molecule type" value="Genomic_DNA"/>
</dbReference>
<evidence type="ECO:0000313" key="16">
    <source>
        <dbReference type="Proteomes" id="UP000425960"/>
    </source>
</evidence>
<evidence type="ECO:0000313" key="12">
    <source>
        <dbReference type="EMBL" id="BBO85046.1"/>
    </source>
</evidence>
<dbReference type="InterPro" id="IPR002560">
    <property type="entry name" value="Transposase_DDE"/>
</dbReference>
<dbReference type="KEGG" id="dov:DSCO28_23540"/>
<dbReference type="KEGG" id="dov:DSCO28_53820"/>
<evidence type="ECO:0000313" key="9">
    <source>
        <dbReference type="EMBL" id="BBO83327.1"/>
    </source>
</evidence>
<dbReference type="EMBL" id="AP021876">
    <property type="protein sequence ID" value="BBO85883.1"/>
    <property type="molecule type" value="Genomic_DNA"/>
</dbReference>
<name>A0A5K7ZR83_9BACT</name>
<dbReference type="Pfam" id="PF14690">
    <property type="entry name" value="Zn_ribbon_ISL3"/>
    <property type="match status" value="1"/>
</dbReference>
<dbReference type="EMBL" id="AP021876">
    <property type="protein sequence ID" value="BBO81249.1"/>
    <property type="molecule type" value="Genomic_DNA"/>
</dbReference>
<dbReference type="EMBL" id="AP021876">
    <property type="protein sequence ID" value="BBO85419.1"/>
    <property type="molecule type" value="Genomic_DNA"/>
</dbReference>
<evidence type="ECO:0000313" key="4">
    <source>
        <dbReference type="EMBL" id="BBO80743.1"/>
    </source>
</evidence>
<evidence type="ECO:0000313" key="7">
    <source>
        <dbReference type="EMBL" id="BBO81788.1"/>
    </source>
</evidence>